<evidence type="ECO:0000256" key="9">
    <source>
        <dbReference type="ARBA" id="ARBA00022842"/>
    </source>
</evidence>
<evidence type="ECO:0000256" key="8">
    <source>
        <dbReference type="ARBA" id="ARBA00022840"/>
    </source>
</evidence>
<keyword evidence="4" id="KW-0963">Cytoplasm</keyword>
<dbReference type="InterPro" id="IPR045864">
    <property type="entry name" value="aa-tRNA-synth_II/BPL/LPL"/>
</dbReference>
<accession>A0A098VT94</accession>
<dbReference type="NCBIfam" id="TIGR00468">
    <property type="entry name" value="pheS"/>
    <property type="match status" value="1"/>
</dbReference>
<dbReference type="GeneID" id="25259082"/>
<dbReference type="SUPFAM" id="SSF55681">
    <property type="entry name" value="Class II aaRS and biotin synthetases"/>
    <property type="match status" value="1"/>
</dbReference>
<dbReference type="PANTHER" id="PTHR11538:SF40">
    <property type="entry name" value="PHENYLALANINE--TRNA LIGASE ALPHA SUBUNIT"/>
    <property type="match status" value="1"/>
</dbReference>
<evidence type="ECO:0000256" key="3">
    <source>
        <dbReference type="ARBA" id="ARBA00012814"/>
    </source>
</evidence>
<dbReference type="GO" id="GO:0000049">
    <property type="term" value="F:tRNA binding"/>
    <property type="evidence" value="ECO:0007669"/>
    <property type="project" value="InterPro"/>
</dbReference>
<dbReference type="GO" id="GO:0004826">
    <property type="term" value="F:phenylalanine-tRNA ligase activity"/>
    <property type="evidence" value="ECO:0007669"/>
    <property type="project" value="UniProtKB-EC"/>
</dbReference>
<keyword evidence="8" id="KW-0067">ATP-binding</keyword>
<organism evidence="14 15">
    <name type="scientific">Mitosporidium daphniae</name>
    <dbReference type="NCBI Taxonomy" id="1485682"/>
    <lineage>
        <taxon>Eukaryota</taxon>
        <taxon>Fungi</taxon>
        <taxon>Fungi incertae sedis</taxon>
        <taxon>Microsporidia</taxon>
        <taxon>Mitosporidium</taxon>
    </lineage>
</organism>
<dbReference type="EMBL" id="JMKJ01000133">
    <property type="protein sequence ID" value="KGG52034.1"/>
    <property type="molecule type" value="Genomic_DNA"/>
</dbReference>
<comment type="similarity">
    <text evidence="2">Belongs to the class-II aminoacyl-tRNA synthetase family. Phe-tRNA synthetase alpha subunit type 2 subfamily.</text>
</comment>
<reference evidence="14 15" key="1">
    <citation type="submission" date="2014-04" db="EMBL/GenBank/DDBJ databases">
        <title>A new species of microsporidia sheds light on the evolution of extreme parasitism.</title>
        <authorList>
            <person name="Haag K.L."/>
            <person name="James T.Y."/>
            <person name="Larsson R."/>
            <person name="Schaer T.M."/>
            <person name="Refardt D."/>
            <person name="Pombert J.-F."/>
            <person name="Ebert D."/>
        </authorList>
    </citation>
    <scope>NUCLEOTIDE SEQUENCE [LARGE SCALE GENOMIC DNA]</scope>
    <source>
        <strain evidence="14 15">UGP3</strain>
        <tissue evidence="14">Spores</tissue>
    </source>
</reference>
<evidence type="ECO:0000259" key="13">
    <source>
        <dbReference type="PROSITE" id="PS50862"/>
    </source>
</evidence>
<dbReference type="InterPro" id="IPR004529">
    <property type="entry name" value="Phe-tRNA-synth_IIc_asu"/>
</dbReference>
<evidence type="ECO:0000256" key="12">
    <source>
        <dbReference type="ARBA" id="ARBA00030612"/>
    </source>
</evidence>
<name>A0A098VT94_9MICR</name>
<dbReference type="EC" id="6.1.1.20" evidence="3"/>
<dbReference type="GO" id="GO:0009328">
    <property type="term" value="C:phenylalanine-tRNA ligase complex"/>
    <property type="evidence" value="ECO:0007669"/>
    <property type="project" value="TreeGrafter"/>
</dbReference>
<keyword evidence="7" id="KW-0547">Nucleotide-binding</keyword>
<evidence type="ECO:0000256" key="7">
    <source>
        <dbReference type="ARBA" id="ARBA00022741"/>
    </source>
</evidence>
<dbReference type="OrthoDB" id="238316at2759"/>
<dbReference type="HOGENOM" id="CLU_025086_2_2_1"/>
<evidence type="ECO:0000256" key="11">
    <source>
        <dbReference type="ARBA" id="ARBA00023146"/>
    </source>
</evidence>
<evidence type="ECO:0000256" key="10">
    <source>
        <dbReference type="ARBA" id="ARBA00022917"/>
    </source>
</evidence>
<evidence type="ECO:0000313" key="14">
    <source>
        <dbReference type="EMBL" id="KGG52034.1"/>
    </source>
</evidence>
<keyword evidence="5" id="KW-0436">Ligase</keyword>
<evidence type="ECO:0000313" key="15">
    <source>
        <dbReference type="Proteomes" id="UP000029725"/>
    </source>
</evidence>
<dbReference type="GO" id="GO:0005524">
    <property type="term" value="F:ATP binding"/>
    <property type="evidence" value="ECO:0007669"/>
    <property type="project" value="UniProtKB-KW"/>
</dbReference>
<dbReference type="GO" id="GO:0046872">
    <property type="term" value="F:metal ion binding"/>
    <property type="evidence" value="ECO:0007669"/>
    <property type="project" value="UniProtKB-KW"/>
</dbReference>
<dbReference type="PANTHER" id="PTHR11538">
    <property type="entry name" value="PHENYLALANYL-TRNA SYNTHETASE"/>
    <property type="match status" value="1"/>
</dbReference>
<keyword evidence="10" id="KW-0648">Protein biosynthesis</keyword>
<feature type="domain" description="Aminoacyl-transfer RNA synthetases class-II family profile" evidence="13">
    <location>
        <begin position="326"/>
        <end position="453"/>
    </location>
</feature>
<dbReference type="PROSITE" id="PS50862">
    <property type="entry name" value="AA_TRNA_LIGASE_II"/>
    <property type="match status" value="1"/>
</dbReference>
<keyword evidence="11" id="KW-0030">Aminoacyl-tRNA synthetase</keyword>
<dbReference type="Gene3D" id="3.30.1370.240">
    <property type="match status" value="1"/>
</dbReference>
<keyword evidence="15" id="KW-1185">Reference proteome</keyword>
<dbReference type="CDD" id="cd00496">
    <property type="entry name" value="PheRS_alpha_core"/>
    <property type="match status" value="1"/>
</dbReference>
<sequence>MTSSEQATTEQAQALILDALQHKESIASTEALFSGRNIDNNIVFGALKSLATYEKINYESIESEKWTITDEGSQICTSGSHEYRVLMHVKQAMPTGITSSELEWIHLENGRLLSSPKASECDEDRTATLLSRLPCALEGLTLAEKQSFVDLKRRKLAELTRVTTYSVSRGPRFTDEIEKPFLELTAHMVASGSWKDRPFKPYNFDSDGPKRPCGHLHPLLKVRSEFRQIFFEMGFVENSFWNFDALFVPQQHPARDSQDTFFTESPAKSANLPEAYVAQVQKIHMEGGFGSLGYRAPWSVEETQKNVLRTHTTAVSARMLYALAKEVFRNESVDATHLAEFHQIEGVIADVNLTLGDLMGVLNSFFSKLGMKNLKFKPTYNPYTEPRLQKWIEVGNSGIFRPEMLRPMGFDESVSVLAWGLSLERPTMIKYKINNIRDLVGHKVDLNMIYSNPICQLDK</sequence>
<protein>
    <recommendedName>
        <fullName evidence="3">phenylalanine--tRNA ligase</fullName>
        <ecNumber evidence="3">6.1.1.20</ecNumber>
    </recommendedName>
    <alternativeName>
        <fullName evidence="12">Phenylalanyl-tRNA synthetase alpha subunit</fullName>
    </alternativeName>
</protein>
<dbReference type="Gene3D" id="3.30.930.10">
    <property type="entry name" value="Bira Bifunctional Protein, Domain 2"/>
    <property type="match status" value="1"/>
</dbReference>
<dbReference type="VEuPathDB" id="MicrosporidiaDB:DI09_21p60"/>
<dbReference type="AlphaFoldDB" id="A0A098VT94"/>
<evidence type="ECO:0000256" key="1">
    <source>
        <dbReference type="ARBA" id="ARBA00004496"/>
    </source>
</evidence>
<comment type="caution">
    <text evidence="14">The sequence shown here is derived from an EMBL/GenBank/DDBJ whole genome shotgun (WGS) entry which is preliminary data.</text>
</comment>
<dbReference type="GO" id="GO:0005829">
    <property type="term" value="C:cytosol"/>
    <property type="evidence" value="ECO:0007669"/>
    <property type="project" value="TreeGrafter"/>
</dbReference>
<dbReference type="Proteomes" id="UP000029725">
    <property type="component" value="Unassembled WGS sequence"/>
</dbReference>
<evidence type="ECO:0000256" key="5">
    <source>
        <dbReference type="ARBA" id="ARBA00022598"/>
    </source>
</evidence>
<evidence type="ECO:0000256" key="6">
    <source>
        <dbReference type="ARBA" id="ARBA00022723"/>
    </source>
</evidence>
<proteinExistence type="inferred from homology"/>
<keyword evidence="9" id="KW-0460">Magnesium</keyword>
<gene>
    <name evidence="14" type="ORF">DI09_21p60</name>
</gene>
<dbReference type="RefSeq" id="XP_013238491.1">
    <property type="nucleotide sequence ID" value="XM_013383037.1"/>
</dbReference>
<keyword evidence="6" id="KW-0479">Metal-binding</keyword>
<dbReference type="GO" id="GO:0006432">
    <property type="term" value="P:phenylalanyl-tRNA aminoacylation"/>
    <property type="evidence" value="ECO:0007669"/>
    <property type="project" value="InterPro"/>
</dbReference>
<comment type="subcellular location">
    <subcellularLocation>
        <location evidence="1">Cytoplasm</location>
    </subcellularLocation>
</comment>
<dbReference type="Pfam" id="PF01409">
    <property type="entry name" value="tRNA-synt_2d"/>
    <property type="match status" value="1"/>
</dbReference>
<evidence type="ECO:0000256" key="2">
    <source>
        <dbReference type="ARBA" id="ARBA00006703"/>
    </source>
</evidence>
<evidence type="ECO:0000256" key="4">
    <source>
        <dbReference type="ARBA" id="ARBA00022490"/>
    </source>
</evidence>
<dbReference type="InterPro" id="IPR006195">
    <property type="entry name" value="aa-tRNA-synth_II"/>
</dbReference>
<dbReference type="InterPro" id="IPR002319">
    <property type="entry name" value="Phenylalanyl-tRNA_Synthase"/>
</dbReference>